<organism evidence="3 4">
    <name type="scientific">Pseudolactococcus reticulitermitis</name>
    <dbReference type="NCBI Taxonomy" id="2025039"/>
    <lineage>
        <taxon>Bacteria</taxon>
        <taxon>Bacillati</taxon>
        <taxon>Bacillota</taxon>
        <taxon>Bacilli</taxon>
        <taxon>Lactobacillales</taxon>
        <taxon>Streptococcaceae</taxon>
        <taxon>Pseudolactococcus</taxon>
    </lineage>
</organism>
<keyword evidence="4" id="KW-1185">Reference proteome</keyword>
<dbReference type="RefSeq" id="WP_094785003.1">
    <property type="nucleotide sequence ID" value="NZ_BEDT01000004.1"/>
</dbReference>
<feature type="domain" description="HTH cro/C1-type" evidence="2">
    <location>
        <begin position="78"/>
        <end position="132"/>
    </location>
</feature>
<dbReference type="SMART" id="SM00530">
    <property type="entry name" value="HTH_XRE"/>
    <property type="match status" value="2"/>
</dbReference>
<dbReference type="SUPFAM" id="SSF47413">
    <property type="entry name" value="lambda repressor-like DNA-binding domains"/>
    <property type="match status" value="2"/>
</dbReference>
<sequence>MATFAERLKELRKEKGLTQKELAERVGTQQGVYTNWENGKREPKYDKVGELASELKTTSDYLLGFTDEKRLPIYSLRLIELRKEKGLSIDELTKSTKIKPELYKQWETGEKFPGFFAILKLSKNLDVTPSYLMGQTNFKTENSRIDSDNEVVKREFFEEIQAIKTSKDEDIVIRKLNNIFGTLMQAAKKVEKREYYEAAFDFIFTSLDEINEELKNN</sequence>
<evidence type="ECO:0000256" key="1">
    <source>
        <dbReference type="ARBA" id="ARBA00023125"/>
    </source>
</evidence>
<dbReference type="Pfam" id="PF12844">
    <property type="entry name" value="HTH_19"/>
    <property type="match status" value="1"/>
</dbReference>
<feature type="domain" description="HTH cro/C1-type" evidence="2">
    <location>
        <begin position="8"/>
        <end position="62"/>
    </location>
</feature>
<dbReference type="CDD" id="cd00093">
    <property type="entry name" value="HTH_XRE"/>
    <property type="match status" value="2"/>
</dbReference>
<proteinExistence type="predicted"/>
<dbReference type="OrthoDB" id="41473at2"/>
<evidence type="ECO:0000313" key="3">
    <source>
        <dbReference type="EMBL" id="GAX47956.1"/>
    </source>
</evidence>
<name>A0A224X5S2_9LACT</name>
<keyword evidence="1" id="KW-0238">DNA-binding</keyword>
<reference evidence="4" key="1">
    <citation type="submission" date="2017-08" db="EMBL/GenBank/DDBJ databases">
        <title>Draft genome sequence of Lactococcus sp. strain Rs-Y01, isolated from the gut of the lower termite Reticulitermes speratus.</title>
        <authorList>
            <person name="Ohkuma M."/>
            <person name="Yuki M."/>
        </authorList>
    </citation>
    <scope>NUCLEOTIDE SEQUENCE [LARGE SCALE GENOMIC DNA]</scope>
    <source>
        <strain evidence="4">Rs-Y01</strain>
    </source>
</reference>
<evidence type="ECO:0000313" key="4">
    <source>
        <dbReference type="Proteomes" id="UP000218689"/>
    </source>
</evidence>
<accession>A0A224X5S2</accession>
<dbReference type="PANTHER" id="PTHR46558:SF11">
    <property type="entry name" value="HTH-TYPE TRANSCRIPTIONAL REGULATOR XRE"/>
    <property type="match status" value="1"/>
</dbReference>
<dbReference type="InterPro" id="IPR001387">
    <property type="entry name" value="Cro/C1-type_HTH"/>
</dbReference>
<dbReference type="Pfam" id="PF01381">
    <property type="entry name" value="HTH_3"/>
    <property type="match status" value="1"/>
</dbReference>
<gene>
    <name evidence="3" type="ORF">RsY01_1570</name>
</gene>
<evidence type="ECO:0000259" key="2">
    <source>
        <dbReference type="PROSITE" id="PS50943"/>
    </source>
</evidence>
<dbReference type="InterPro" id="IPR010982">
    <property type="entry name" value="Lambda_DNA-bd_dom_sf"/>
</dbReference>
<protein>
    <recommendedName>
        <fullName evidence="2">HTH cro/C1-type domain-containing protein</fullName>
    </recommendedName>
</protein>
<dbReference type="AlphaFoldDB" id="A0A224X5S2"/>
<dbReference type="EMBL" id="BEDT01000004">
    <property type="protein sequence ID" value="GAX47956.1"/>
    <property type="molecule type" value="Genomic_DNA"/>
</dbReference>
<dbReference type="Proteomes" id="UP000218689">
    <property type="component" value="Unassembled WGS sequence"/>
</dbReference>
<comment type="caution">
    <text evidence="3">The sequence shown here is derived from an EMBL/GenBank/DDBJ whole genome shotgun (WGS) entry which is preliminary data.</text>
</comment>
<dbReference type="GO" id="GO:0003677">
    <property type="term" value="F:DNA binding"/>
    <property type="evidence" value="ECO:0007669"/>
    <property type="project" value="UniProtKB-KW"/>
</dbReference>
<dbReference type="Gene3D" id="1.10.260.40">
    <property type="entry name" value="lambda repressor-like DNA-binding domains"/>
    <property type="match status" value="2"/>
</dbReference>
<dbReference type="PROSITE" id="PS50943">
    <property type="entry name" value="HTH_CROC1"/>
    <property type="match status" value="2"/>
</dbReference>
<dbReference type="PANTHER" id="PTHR46558">
    <property type="entry name" value="TRACRIPTIONAL REGULATORY PROTEIN-RELATED-RELATED"/>
    <property type="match status" value="1"/>
</dbReference>